<proteinExistence type="predicted"/>
<dbReference type="AlphaFoldDB" id="A0A0E9THI0"/>
<protein>
    <submittedName>
        <fullName evidence="1">Uncharacterized protein</fullName>
    </submittedName>
</protein>
<name>A0A0E9THI0_ANGAN</name>
<dbReference type="EMBL" id="GBXM01056389">
    <property type="protein sequence ID" value="JAH52188.1"/>
    <property type="molecule type" value="Transcribed_RNA"/>
</dbReference>
<evidence type="ECO:0000313" key="1">
    <source>
        <dbReference type="EMBL" id="JAH52188.1"/>
    </source>
</evidence>
<reference evidence="1" key="2">
    <citation type="journal article" date="2015" name="Fish Shellfish Immunol.">
        <title>Early steps in the European eel (Anguilla anguilla)-Vibrio vulnificus interaction in the gills: Role of the RtxA13 toxin.</title>
        <authorList>
            <person name="Callol A."/>
            <person name="Pajuelo D."/>
            <person name="Ebbesson L."/>
            <person name="Teles M."/>
            <person name="MacKenzie S."/>
            <person name="Amaro C."/>
        </authorList>
    </citation>
    <scope>NUCLEOTIDE SEQUENCE</scope>
</reference>
<accession>A0A0E9THI0</accession>
<sequence length="17" mass="1866">MEQNLTSLALGMSPWMG</sequence>
<reference evidence="1" key="1">
    <citation type="submission" date="2014-11" db="EMBL/GenBank/DDBJ databases">
        <authorList>
            <person name="Amaro Gonzalez C."/>
        </authorList>
    </citation>
    <scope>NUCLEOTIDE SEQUENCE</scope>
</reference>
<organism evidence="1">
    <name type="scientific">Anguilla anguilla</name>
    <name type="common">European freshwater eel</name>
    <name type="synonym">Muraena anguilla</name>
    <dbReference type="NCBI Taxonomy" id="7936"/>
    <lineage>
        <taxon>Eukaryota</taxon>
        <taxon>Metazoa</taxon>
        <taxon>Chordata</taxon>
        <taxon>Craniata</taxon>
        <taxon>Vertebrata</taxon>
        <taxon>Euteleostomi</taxon>
        <taxon>Actinopterygii</taxon>
        <taxon>Neopterygii</taxon>
        <taxon>Teleostei</taxon>
        <taxon>Anguilliformes</taxon>
        <taxon>Anguillidae</taxon>
        <taxon>Anguilla</taxon>
    </lineage>
</organism>